<dbReference type="AlphaFoldDB" id="A0A8X8ICZ1"/>
<keyword evidence="8 19" id="KW-0169">Cobalamin biosynthesis</keyword>
<dbReference type="GO" id="GO:0008818">
    <property type="term" value="F:cobalamin 5'-phosphate synthase activity"/>
    <property type="evidence" value="ECO:0007669"/>
    <property type="project" value="UniProtKB-UniRule"/>
</dbReference>
<feature type="transmembrane region" description="Helical" evidence="19">
    <location>
        <begin position="110"/>
        <end position="133"/>
    </location>
</feature>
<evidence type="ECO:0000256" key="10">
    <source>
        <dbReference type="ARBA" id="ARBA00022692"/>
    </source>
</evidence>
<evidence type="ECO:0000256" key="2">
    <source>
        <dbReference type="ARBA" id="ARBA00004651"/>
    </source>
</evidence>
<keyword evidence="9 19" id="KW-0808">Transferase</keyword>
<comment type="function">
    <text evidence="14 19">Joins adenosylcobinamide-GDP and alpha-ribazole to generate adenosylcobalamin (Ado-cobalamin). Also synthesizes adenosylcobalamin 5'-phosphate from adenosylcobinamide-GDP and alpha-ribazole 5'-phosphate.</text>
</comment>
<feature type="transmembrane region" description="Helical" evidence="19">
    <location>
        <begin position="63"/>
        <end position="82"/>
    </location>
</feature>
<dbReference type="OrthoDB" id="9794626at2"/>
<feature type="transmembrane region" description="Helical" evidence="19">
    <location>
        <begin position="189"/>
        <end position="222"/>
    </location>
</feature>
<dbReference type="EMBL" id="CP082237">
    <property type="protein sequence ID" value="QZT35519.1"/>
    <property type="molecule type" value="Genomic_DNA"/>
</dbReference>
<dbReference type="PANTHER" id="PTHR34148:SF1">
    <property type="entry name" value="ADENOSYLCOBINAMIDE-GDP RIBAZOLETRANSFERASE"/>
    <property type="match status" value="1"/>
</dbReference>
<comment type="catalytic activity">
    <reaction evidence="17 19">
        <text>alpha-ribazole + adenosylcob(III)inamide-GDP = adenosylcob(III)alamin + GMP + H(+)</text>
        <dbReference type="Rhea" id="RHEA:16049"/>
        <dbReference type="ChEBI" id="CHEBI:10329"/>
        <dbReference type="ChEBI" id="CHEBI:15378"/>
        <dbReference type="ChEBI" id="CHEBI:18408"/>
        <dbReference type="ChEBI" id="CHEBI:58115"/>
        <dbReference type="ChEBI" id="CHEBI:60487"/>
        <dbReference type="EC" id="2.7.8.26"/>
    </reaction>
</comment>
<evidence type="ECO:0000256" key="7">
    <source>
        <dbReference type="ARBA" id="ARBA00022475"/>
    </source>
</evidence>
<evidence type="ECO:0000256" key="5">
    <source>
        <dbReference type="ARBA" id="ARBA00013200"/>
    </source>
</evidence>
<dbReference type="GO" id="GO:0005886">
    <property type="term" value="C:plasma membrane"/>
    <property type="evidence" value="ECO:0007669"/>
    <property type="project" value="UniProtKB-SubCell"/>
</dbReference>
<evidence type="ECO:0000256" key="9">
    <source>
        <dbReference type="ARBA" id="ARBA00022679"/>
    </source>
</evidence>
<evidence type="ECO:0000313" key="21">
    <source>
        <dbReference type="Proteomes" id="UP000825179"/>
    </source>
</evidence>
<evidence type="ECO:0000256" key="11">
    <source>
        <dbReference type="ARBA" id="ARBA00022842"/>
    </source>
</evidence>
<dbReference type="InterPro" id="IPR003805">
    <property type="entry name" value="CobS"/>
</dbReference>
<dbReference type="GO" id="GO:0051073">
    <property type="term" value="F:adenosylcobinamide-GDP ribazoletransferase activity"/>
    <property type="evidence" value="ECO:0007669"/>
    <property type="project" value="UniProtKB-UniRule"/>
</dbReference>
<dbReference type="Proteomes" id="UP000825179">
    <property type="component" value="Chromosome"/>
</dbReference>
<evidence type="ECO:0000256" key="18">
    <source>
        <dbReference type="ARBA" id="ARBA00049504"/>
    </source>
</evidence>
<organism evidence="20 21">
    <name type="scientific">Caldalkalibacillus thermarum (strain TA2.A1)</name>
    <dbReference type="NCBI Taxonomy" id="986075"/>
    <lineage>
        <taxon>Bacteria</taxon>
        <taxon>Bacillati</taxon>
        <taxon>Bacillota</taxon>
        <taxon>Bacilli</taxon>
        <taxon>Bacillales</taxon>
        <taxon>Bacillaceae</taxon>
        <taxon>Caldalkalibacillus</taxon>
    </lineage>
</organism>
<evidence type="ECO:0000256" key="14">
    <source>
        <dbReference type="ARBA" id="ARBA00025228"/>
    </source>
</evidence>
<evidence type="ECO:0000256" key="13">
    <source>
        <dbReference type="ARBA" id="ARBA00023136"/>
    </source>
</evidence>
<proteinExistence type="inferred from homology"/>
<name>A0A8X8ICZ1_CALTT</name>
<evidence type="ECO:0000256" key="12">
    <source>
        <dbReference type="ARBA" id="ARBA00022989"/>
    </source>
</evidence>
<evidence type="ECO:0000256" key="17">
    <source>
        <dbReference type="ARBA" id="ARBA00048623"/>
    </source>
</evidence>
<dbReference type="EC" id="2.7.8.26" evidence="5 19"/>
<evidence type="ECO:0000256" key="19">
    <source>
        <dbReference type="HAMAP-Rule" id="MF_00719"/>
    </source>
</evidence>
<keyword evidence="7 19" id="KW-1003">Cell membrane</keyword>
<evidence type="ECO:0000256" key="3">
    <source>
        <dbReference type="ARBA" id="ARBA00004663"/>
    </source>
</evidence>
<evidence type="ECO:0000256" key="16">
    <source>
        <dbReference type="ARBA" id="ARBA00032853"/>
    </source>
</evidence>
<protein>
    <recommendedName>
        <fullName evidence="6 19">Adenosylcobinamide-GDP ribazoletransferase</fullName>
        <ecNumber evidence="5 19">2.7.8.26</ecNumber>
    </recommendedName>
    <alternativeName>
        <fullName evidence="16 19">Cobalamin synthase</fullName>
    </alternativeName>
    <alternativeName>
        <fullName evidence="15 19">Cobalamin-5'-phosphate synthase</fullName>
    </alternativeName>
</protein>
<comment type="pathway">
    <text evidence="3 19">Cofactor biosynthesis; adenosylcobalamin biosynthesis; adenosylcobalamin from cob(II)yrinate a,c-diamide: step 7/7.</text>
</comment>
<evidence type="ECO:0000256" key="1">
    <source>
        <dbReference type="ARBA" id="ARBA00001946"/>
    </source>
</evidence>
<evidence type="ECO:0000256" key="8">
    <source>
        <dbReference type="ARBA" id="ARBA00022573"/>
    </source>
</evidence>
<dbReference type="PANTHER" id="PTHR34148">
    <property type="entry name" value="ADENOSYLCOBINAMIDE-GDP RIBAZOLETRANSFERASE"/>
    <property type="match status" value="1"/>
</dbReference>
<evidence type="ECO:0000313" key="20">
    <source>
        <dbReference type="EMBL" id="QZT35519.1"/>
    </source>
</evidence>
<dbReference type="GO" id="GO:0009236">
    <property type="term" value="P:cobalamin biosynthetic process"/>
    <property type="evidence" value="ECO:0007669"/>
    <property type="project" value="UniProtKB-UniRule"/>
</dbReference>
<comment type="catalytic activity">
    <reaction evidence="18 19">
        <text>alpha-ribazole 5'-phosphate + adenosylcob(III)inamide-GDP = adenosylcob(III)alamin 5'-phosphate + GMP + H(+)</text>
        <dbReference type="Rhea" id="RHEA:23560"/>
        <dbReference type="ChEBI" id="CHEBI:15378"/>
        <dbReference type="ChEBI" id="CHEBI:57918"/>
        <dbReference type="ChEBI" id="CHEBI:58115"/>
        <dbReference type="ChEBI" id="CHEBI:60487"/>
        <dbReference type="ChEBI" id="CHEBI:60493"/>
        <dbReference type="EC" id="2.7.8.26"/>
    </reaction>
</comment>
<gene>
    <name evidence="19 20" type="primary">cobS</name>
    <name evidence="20" type="ORF">HUR95_16570</name>
</gene>
<feature type="transmembrane region" description="Helical" evidence="19">
    <location>
        <begin position="145"/>
        <end position="167"/>
    </location>
</feature>
<reference evidence="20 21" key="1">
    <citation type="journal article" date="2020" name="Extremophiles">
        <title>Genomic analysis of Caldalkalibacillus thermarum TA2.A1 reveals aerobic alkaliphilic metabolism and evolutionary hallmarks linking alkaliphilic bacteria and plant life.</title>
        <authorList>
            <person name="de Jong S.I."/>
            <person name="van den Broek M.A."/>
            <person name="Merkel A.Y."/>
            <person name="de la Torre Cortes P."/>
            <person name="Kalamorz F."/>
            <person name="Cook G.M."/>
            <person name="van Loosdrecht M.C.M."/>
            <person name="McMillan D.G.G."/>
        </authorList>
    </citation>
    <scope>NUCLEOTIDE SEQUENCE [LARGE SCALE GENOMIC DNA]</scope>
    <source>
        <strain evidence="20 21">TA2.A1</strain>
    </source>
</reference>
<dbReference type="HAMAP" id="MF_00719">
    <property type="entry name" value="CobS"/>
    <property type="match status" value="1"/>
</dbReference>
<keyword evidence="11 19" id="KW-0460">Magnesium</keyword>
<keyword evidence="21" id="KW-1185">Reference proteome</keyword>
<keyword evidence="13 19" id="KW-0472">Membrane</keyword>
<evidence type="ECO:0000256" key="15">
    <source>
        <dbReference type="ARBA" id="ARBA00032605"/>
    </source>
</evidence>
<keyword evidence="10 19" id="KW-0812">Transmembrane</keyword>
<sequence length="259" mass="28638">MREMGDGILIAFQFLTTLPLPGRPEWQPHTLNWALRAYPLVGLVVGALLGSLVLLLGPFASVWVLTLVLFTAWMVLTGGLHLDGWMDVADAIGSRAPLEKKIAIMKDPHVGSFAVVGLLLLLVWKAVFLFGLVDIGLQRGQPGALMVMLMAVPALSRWGVLVCLGQLKPFRQEGLAWLWHLSLKKRDLAWGFVPLGVLLCFQPWLILLFVSYLLFLAGWIYWCKRQFGGVNGDLLGAAIEGGELWGLFTLFIFIWSGMA</sequence>
<dbReference type="KEGG" id="cthu:HUR95_16570"/>
<accession>A0A8X8ICZ1</accession>
<comment type="cofactor">
    <cofactor evidence="1 19">
        <name>Mg(2+)</name>
        <dbReference type="ChEBI" id="CHEBI:18420"/>
    </cofactor>
</comment>
<feature type="transmembrane region" description="Helical" evidence="19">
    <location>
        <begin position="234"/>
        <end position="255"/>
    </location>
</feature>
<comment type="subcellular location">
    <subcellularLocation>
        <location evidence="2 19">Cell membrane</location>
        <topology evidence="2 19">Multi-pass membrane protein</topology>
    </subcellularLocation>
</comment>
<evidence type="ECO:0000256" key="4">
    <source>
        <dbReference type="ARBA" id="ARBA00010561"/>
    </source>
</evidence>
<feature type="transmembrane region" description="Helical" evidence="19">
    <location>
        <begin position="38"/>
        <end position="56"/>
    </location>
</feature>
<dbReference type="Pfam" id="PF02654">
    <property type="entry name" value="CobS"/>
    <property type="match status" value="1"/>
</dbReference>
<dbReference type="NCBIfam" id="TIGR00317">
    <property type="entry name" value="cobS"/>
    <property type="match status" value="1"/>
</dbReference>
<comment type="similarity">
    <text evidence="4 19">Belongs to the CobS family.</text>
</comment>
<evidence type="ECO:0000256" key="6">
    <source>
        <dbReference type="ARBA" id="ARBA00015850"/>
    </source>
</evidence>
<keyword evidence="12 19" id="KW-1133">Transmembrane helix</keyword>